<sequence>MRYGVQSHGNNLRICTQPGHGWFDALLNLRGACQLTPWESPYVAVQDTSSRIHDHDHNHDHDVWATEHEPERVKEYGPHRRISLRLITQDQITRYYLVLTQSKRKRVSCIGWPWMSIKEPAIHLTD</sequence>
<evidence type="ECO:0000313" key="1">
    <source>
        <dbReference type="EMBL" id="KAH0547281.1"/>
    </source>
</evidence>
<gene>
    <name evidence="1" type="ORF">KQX54_018365</name>
</gene>
<dbReference type="EMBL" id="JAHXZJ010002237">
    <property type="protein sequence ID" value="KAH0547281.1"/>
    <property type="molecule type" value="Genomic_DNA"/>
</dbReference>
<protein>
    <submittedName>
        <fullName evidence="1">Uncharacterized protein</fullName>
    </submittedName>
</protein>
<evidence type="ECO:0000313" key="2">
    <source>
        <dbReference type="Proteomes" id="UP000826195"/>
    </source>
</evidence>
<dbReference type="Proteomes" id="UP000826195">
    <property type="component" value="Unassembled WGS sequence"/>
</dbReference>
<keyword evidence="2" id="KW-1185">Reference proteome</keyword>
<name>A0AAV7IB40_COTGL</name>
<reference evidence="1 2" key="1">
    <citation type="journal article" date="2021" name="J. Hered.">
        <title>A chromosome-level genome assembly of the parasitoid wasp, Cotesia glomerata (Hymenoptera: Braconidae).</title>
        <authorList>
            <person name="Pinto B.J."/>
            <person name="Weis J.J."/>
            <person name="Gamble T."/>
            <person name="Ode P.J."/>
            <person name="Paul R."/>
            <person name="Zaspel J.M."/>
        </authorList>
    </citation>
    <scope>NUCLEOTIDE SEQUENCE [LARGE SCALE GENOMIC DNA]</scope>
    <source>
        <strain evidence="1">CgM1</strain>
    </source>
</reference>
<organism evidence="1 2">
    <name type="scientific">Cotesia glomerata</name>
    <name type="common">Lepidopteran parasitic wasp</name>
    <name type="synonym">Apanteles glomeratus</name>
    <dbReference type="NCBI Taxonomy" id="32391"/>
    <lineage>
        <taxon>Eukaryota</taxon>
        <taxon>Metazoa</taxon>
        <taxon>Ecdysozoa</taxon>
        <taxon>Arthropoda</taxon>
        <taxon>Hexapoda</taxon>
        <taxon>Insecta</taxon>
        <taxon>Pterygota</taxon>
        <taxon>Neoptera</taxon>
        <taxon>Endopterygota</taxon>
        <taxon>Hymenoptera</taxon>
        <taxon>Apocrita</taxon>
        <taxon>Ichneumonoidea</taxon>
        <taxon>Braconidae</taxon>
        <taxon>Microgastrinae</taxon>
        <taxon>Cotesia</taxon>
    </lineage>
</organism>
<comment type="caution">
    <text evidence="1">The sequence shown here is derived from an EMBL/GenBank/DDBJ whole genome shotgun (WGS) entry which is preliminary data.</text>
</comment>
<accession>A0AAV7IB40</accession>
<dbReference type="AlphaFoldDB" id="A0AAV7IB40"/>
<proteinExistence type="predicted"/>